<name>A0A397S4E2_9GLOM</name>
<feature type="non-terminal residue" evidence="1">
    <location>
        <position position="226"/>
    </location>
</feature>
<evidence type="ECO:0000313" key="1">
    <source>
        <dbReference type="EMBL" id="RIA81270.1"/>
    </source>
</evidence>
<protein>
    <recommendedName>
        <fullName evidence="3">Helitron helicase-like domain-containing protein</fullName>
    </recommendedName>
</protein>
<dbReference type="AlphaFoldDB" id="A0A397S4E2"/>
<comment type="caution">
    <text evidence="1">The sequence shown here is derived from an EMBL/GenBank/DDBJ whole genome shotgun (WGS) entry which is preliminary data.</text>
</comment>
<evidence type="ECO:0008006" key="3">
    <source>
        <dbReference type="Google" id="ProtNLM"/>
    </source>
</evidence>
<dbReference type="Proteomes" id="UP000265703">
    <property type="component" value="Unassembled WGS sequence"/>
</dbReference>
<dbReference type="EMBL" id="QKYT01000821">
    <property type="protein sequence ID" value="RIA81270.1"/>
    <property type="molecule type" value="Genomic_DNA"/>
</dbReference>
<dbReference type="STRING" id="658196.A0A397S4E2"/>
<accession>A0A397S4E2</accession>
<dbReference type="PANTHER" id="PTHR45786:SF74">
    <property type="entry name" value="ATP-DEPENDENT DNA HELICASE"/>
    <property type="match status" value="1"/>
</dbReference>
<keyword evidence="2" id="KW-1185">Reference proteome</keyword>
<organism evidence="1 2">
    <name type="scientific">Glomus cerebriforme</name>
    <dbReference type="NCBI Taxonomy" id="658196"/>
    <lineage>
        <taxon>Eukaryota</taxon>
        <taxon>Fungi</taxon>
        <taxon>Fungi incertae sedis</taxon>
        <taxon>Mucoromycota</taxon>
        <taxon>Glomeromycotina</taxon>
        <taxon>Glomeromycetes</taxon>
        <taxon>Glomerales</taxon>
        <taxon>Glomeraceae</taxon>
        <taxon>Glomus</taxon>
    </lineage>
</organism>
<proteinExistence type="predicted"/>
<evidence type="ECO:0000313" key="2">
    <source>
        <dbReference type="Proteomes" id="UP000265703"/>
    </source>
</evidence>
<dbReference type="PANTHER" id="PTHR45786">
    <property type="entry name" value="DNA BINDING PROTEIN-LIKE"/>
    <property type="match status" value="1"/>
</dbReference>
<dbReference type="OrthoDB" id="1748060at2759"/>
<reference evidence="1 2" key="1">
    <citation type="submission" date="2018-06" db="EMBL/GenBank/DDBJ databases">
        <title>Comparative genomics reveals the genomic features of Rhizophagus irregularis, R. cerebriforme, R. diaphanum and Gigaspora rosea, and their symbiotic lifestyle signature.</title>
        <authorList>
            <person name="Morin E."/>
            <person name="San Clemente H."/>
            <person name="Chen E.C.H."/>
            <person name="De La Providencia I."/>
            <person name="Hainaut M."/>
            <person name="Kuo A."/>
            <person name="Kohler A."/>
            <person name="Murat C."/>
            <person name="Tang N."/>
            <person name="Roy S."/>
            <person name="Loubradou J."/>
            <person name="Henrissat B."/>
            <person name="Grigoriev I.V."/>
            <person name="Corradi N."/>
            <person name="Roux C."/>
            <person name="Martin F.M."/>
        </authorList>
    </citation>
    <scope>NUCLEOTIDE SEQUENCE [LARGE SCALE GENOMIC DNA]</scope>
    <source>
        <strain evidence="1 2">DAOM 227022</strain>
    </source>
</reference>
<feature type="non-terminal residue" evidence="1">
    <location>
        <position position="1"/>
    </location>
</feature>
<gene>
    <name evidence="1" type="ORF">C1645_675349</name>
</gene>
<sequence length="226" mass="25582">HELGRMNQTCIHCGAKFWMEEKNRNTSLASPAFSTCCAHAKVRLPRLIDPPPYLLNLYTSSDSDAVSFCKNIRRYNNVLACTSFGADINVIAGQGISDFCIHGQVYHRIGSLLPEDGIQPKFAQLYIYDFEHENANRHNVMPDLDDAILRNLLNVLDECNPYIQNFRHVRDLIQTNVPDEIFMVIHADRTRDSCHYNAPSASEVAAIMFGDGHDLHASNHDIVLRL</sequence>